<feature type="domain" description="GGDEF" evidence="2">
    <location>
        <begin position="62"/>
        <end position="197"/>
    </location>
</feature>
<feature type="compositionally biased region" description="Basic residues" evidence="1">
    <location>
        <begin position="195"/>
        <end position="205"/>
    </location>
</feature>
<dbReference type="CDD" id="cd01949">
    <property type="entry name" value="GGDEF"/>
    <property type="match status" value="1"/>
</dbReference>
<dbReference type="SMART" id="SM00267">
    <property type="entry name" value="GGDEF"/>
    <property type="match status" value="1"/>
</dbReference>
<dbReference type="Gene3D" id="3.30.70.270">
    <property type="match status" value="1"/>
</dbReference>
<dbReference type="InterPro" id="IPR000160">
    <property type="entry name" value="GGDEF_dom"/>
</dbReference>
<dbReference type="InterPro" id="IPR052163">
    <property type="entry name" value="DGC-Regulatory_Protein"/>
</dbReference>
<feature type="compositionally biased region" description="Basic and acidic residues" evidence="1">
    <location>
        <begin position="182"/>
        <end position="194"/>
    </location>
</feature>
<name>A0A179S6B0_9HYPH</name>
<sequence length="274" mass="29264">MTVAFWLLTRRTHATLVGAIRDQRSHYLLSRRDSLTNLPNRASMRDTLARHLSEIGTEDGPSQVAVLCLDLDGFKAINDRFGHAAGDEVLVHVAGLLRRHIGAGDTACRIGGDEYVLLLPDADEARVRSLGRSIIEATAQPVGTRRAAQARIGVSIGAAIARESGRRPKALVEEADAALHAAERPRAARDERGAGRRAPRARRVGMRSIAGRRSTAAEGSPSASVLPGMPGRRAGAPEGNPPCDDDAHRPAPTIARSAIVRAVAWSDLTNSLRT</sequence>
<dbReference type="PROSITE" id="PS50887">
    <property type="entry name" value="GGDEF"/>
    <property type="match status" value="1"/>
</dbReference>
<accession>A0A179S6B0</accession>
<dbReference type="AlphaFoldDB" id="A0A179S6B0"/>
<dbReference type="InterPro" id="IPR043128">
    <property type="entry name" value="Rev_trsase/Diguanyl_cyclase"/>
</dbReference>
<dbReference type="InterPro" id="IPR029787">
    <property type="entry name" value="Nucleotide_cyclase"/>
</dbReference>
<gene>
    <name evidence="3" type="ORF">A5481_23395</name>
</gene>
<dbReference type="NCBIfam" id="TIGR00254">
    <property type="entry name" value="GGDEF"/>
    <property type="match status" value="1"/>
</dbReference>
<organism evidence="3 4">
    <name type="scientific">Methylobacterium platani</name>
    <dbReference type="NCBI Taxonomy" id="427683"/>
    <lineage>
        <taxon>Bacteria</taxon>
        <taxon>Pseudomonadati</taxon>
        <taxon>Pseudomonadota</taxon>
        <taxon>Alphaproteobacteria</taxon>
        <taxon>Hyphomicrobiales</taxon>
        <taxon>Methylobacteriaceae</taxon>
        <taxon>Methylobacterium</taxon>
    </lineage>
</organism>
<dbReference type="Proteomes" id="UP000078316">
    <property type="component" value="Unassembled WGS sequence"/>
</dbReference>
<feature type="region of interest" description="Disordered" evidence="1">
    <location>
        <begin position="182"/>
        <end position="250"/>
    </location>
</feature>
<reference evidence="3 4" key="1">
    <citation type="submission" date="2016-04" db="EMBL/GenBank/DDBJ databases">
        <authorList>
            <person name="Evans L.H."/>
            <person name="Alamgir A."/>
            <person name="Owens N."/>
            <person name="Weber N.D."/>
            <person name="Virtaneva K."/>
            <person name="Barbian K."/>
            <person name="Babar A."/>
            <person name="Rosenke K."/>
        </authorList>
    </citation>
    <scope>NUCLEOTIDE SEQUENCE [LARGE SCALE GENOMIC DNA]</scope>
    <source>
        <strain evidence="3 4">PMB02</strain>
    </source>
</reference>
<dbReference type="Pfam" id="PF00990">
    <property type="entry name" value="GGDEF"/>
    <property type="match status" value="1"/>
</dbReference>
<evidence type="ECO:0000313" key="3">
    <source>
        <dbReference type="EMBL" id="OAS20056.1"/>
    </source>
</evidence>
<evidence type="ECO:0000259" key="2">
    <source>
        <dbReference type="PROSITE" id="PS50887"/>
    </source>
</evidence>
<dbReference type="PANTHER" id="PTHR46663:SF2">
    <property type="entry name" value="GGDEF DOMAIN-CONTAINING PROTEIN"/>
    <property type="match status" value="1"/>
</dbReference>
<evidence type="ECO:0000313" key="4">
    <source>
        <dbReference type="Proteomes" id="UP000078316"/>
    </source>
</evidence>
<dbReference type="STRING" id="427683.A5481_23395"/>
<proteinExistence type="predicted"/>
<comment type="caution">
    <text evidence="3">The sequence shown here is derived from an EMBL/GenBank/DDBJ whole genome shotgun (WGS) entry which is preliminary data.</text>
</comment>
<dbReference type="PANTHER" id="PTHR46663">
    <property type="entry name" value="DIGUANYLATE CYCLASE DGCT-RELATED"/>
    <property type="match status" value="1"/>
</dbReference>
<dbReference type="SUPFAM" id="SSF55073">
    <property type="entry name" value="Nucleotide cyclase"/>
    <property type="match status" value="1"/>
</dbReference>
<dbReference type="OrthoDB" id="9812260at2"/>
<dbReference type="EMBL" id="LWHQ01000047">
    <property type="protein sequence ID" value="OAS20056.1"/>
    <property type="molecule type" value="Genomic_DNA"/>
</dbReference>
<dbReference type="RefSeq" id="WP_053082491.1">
    <property type="nucleotide sequence ID" value="NZ_LWHQ01000047.1"/>
</dbReference>
<evidence type="ECO:0000256" key="1">
    <source>
        <dbReference type="SAM" id="MobiDB-lite"/>
    </source>
</evidence>
<protein>
    <recommendedName>
        <fullName evidence="2">GGDEF domain-containing protein</fullName>
    </recommendedName>
</protein>